<evidence type="ECO:0000256" key="1">
    <source>
        <dbReference type="SAM" id="Phobius"/>
    </source>
</evidence>
<evidence type="ECO:0000313" key="3">
    <source>
        <dbReference type="Proteomes" id="UP001589654"/>
    </source>
</evidence>
<comment type="caution">
    <text evidence="2">The sequence shown here is derived from an EMBL/GenBank/DDBJ whole genome shotgun (WGS) entry which is preliminary data.</text>
</comment>
<keyword evidence="1" id="KW-0472">Membrane</keyword>
<accession>A0ABV5J4J3</accession>
<name>A0ABV5J4J3_9BACT</name>
<reference evidence="2 3" key="1">
    <citation type="submission" date="2024-09" db="EMBL/GenBank/DDBJ databases">
        <authorList>
            <person name="Sun Q."/>
            <person name="Mori K."/>
        </authorList>
    </citation>
    <scope>NUCLEOTIDE SEQUENCE [LARGE SCALE GENOMIC DNA]</scope>
    <source>
        <strain evidence="2 3">CECT 7682</strain>
    </source>
</reference>
<keyword evidence="1" id="KW-0812">Transmembrane</keyword>
<keyword evidence="1" id="KW-1133">Transmembrane helix</keyword>
<protein>
    <submittedName>
        <fullName evidence="2">Uncharacterized protein</fullName>
    </submittedName>
</protein>
<evidence type="ECO:0000313" key="2">
    <source>
        <dbReference type="EMBL" id="MFB9211737.1"/>
    </source>
</evidence>
<feature type="transmembrane region" description="Helical" evidence="1">
    <location>
        <begin position="89"/>
        <end position="108"/>
    </location>
</feature>
<dbReference type="RefSeq" id="WP_290247150.1">
    <property type="nucleotide sequence ID" value="NZ_JAUFQT010000001.1"/>
</dbReference>
<dbReference type="EMBL" id="JBHMEW010000053">
    <property type="protein sequence ID" value="MFB9211737.1"/>
    <property type="molecule type" value="Genomic_DNA"/>
</dbReference>
<keyword evidence="3" id="KW-1185">Reference proteome</keyword>
<feature type="transmembrane region" description="Helical" evidence="1">
    <location>
        <begin position="114"/>
        <end position="132"/>
    </location>
</feature>
<dbReference type="Proteomes" id="UP001589654">
    <property type="component" value="Unassembled WGS sequence"/>
</dbReference>
<sequence>MKFPSIFKTARPMRFEMKPRHYDPVKEEIEQKTARIKRELEAKGLLKPGEGIGEKLKEEDYHASTIRGAFTHGGPIRNKPSSIFNSVGMLRLIILLFLVGTITGYLYWGADILYYMLYLAIGIAAVVLFFRLKGKKHE</sequence>
<organism evidence="2 3">
    <name type="scientific">Echinicola jeungdonensis</name>
    <dbReference type="NCBI Taxonomy" id="709343"/>
    <lineage>
        <taxon>Bacteria</taxon>
        <taxon>Pseudomonadati</taxon>
        <taxon>Bacteroidota</taxon>
        <taxon>Cytophagia</taxon>
        <taxon>Cytophagales</taxon>
        <taxon>Cyclobacteriaceae</taxon>
        <taxon>Echinicola</taxon>
    </lineage>
</organism>
<proteinExistence type="predicted"/>
<gene>
    <name evidence="2" type="ORF">ACFFUR_07955</name>
</gene>